<dbReference type="HOGENOM" id="CLU_921947_0_0_1"/>
<evidence type="ECO:0000313" key="3">
    <source>
        <dbReference type="Proteomes" id="UP000054248"/>
    </source>
</evidence>
<keyword evidence="3" id="KW-1185">Reference proteome</keyword>
<feature type="compositionally biased region" description="Pro residues" evidence="1">
    <location>
        <begin position="152"/>
        <end position="164"/>
    </location>
</feature>
<evidence type="ECO:0000313" key="2">
    <source>
        <dbReference type="EMBL" id="KIO33293.1"/>
    </source>
</evidence>
<reference evidence="2 3" key="1">
    <citation type="submission" date="2014-04" db="EMBL/GenBank/DDBJ databases">
        <authorList>
            <consortium name="DOE Joint Genome Institute"/>
            <person name="Kuo A."/>
            <person name="Girlanda M."/>
            <person name="Perotto S."/>
            <person name="Kohler A."/>
            <person name="Nagy L.G."/>
            <person name="Floudas D."/>
            <person name="Copeland A."/>
            <person name="Barry K.W."/>
            <person name="Cichocki N."/>
            <person name="Veneault-Fourrey C."/>
            <person name="LaButti K."/>
            <person name="Lindquist E.A."/>
            <person name="Lipzen A."/>
            <person name="Lundell T."/>
            <person name="Morin E."/>
            <person name="Murat C."/>
            <person name="Sun H."/>
            <person name="Tunlid A."/>
            <person name="Henrissat B."/>
            <person name="Grigoriev I.V."/>
            <person name="Hibbett D.S."/>
            <person name="Martin F."/>
            <person name="Nordberg H.P."/>
            <person name="Cantor M.N."/>
            <person name="Hua S.X."/>
        </authorList>
    </citation>
    <scope>NUCLEOTIDE SEQUENCE [LARGE SCALE GENOMIC DNA]</scope>
    <source>
        <strain evidence="2 3">MUT 4182</strain>
    </source>
</reference>
<dbReference type="Proteomes" id="UP000054248">
    <property type="component" value="Unassembled WGS sequence"/>
</dbReference>
<organism evidence="2 3">
    <name type="scientific">Tulasnella calospora MUT 4182</name>
    <dbReference type="NCBI Taxonomy" id="1051891"/>
    <lineage>
        <taxon>Eukaryota</taxon>
        <taxon>Fungi</taxon>
        <taxon>Dikarya</taxon>
        <taxon>Basidiomycota</taxon>
        <taxon>Agaricomycotina</taxon>
        <taxon>Agaricomycetes</taxon>
        <taxon>Cantharellales</taxon>
        <taxon>Tulasnellaceae</taxon>
        <taxon>Tulasnella</taxon>
    </lineage>
</organism>
<evidence type="ECO:0000256" key="1">
    <source>
        <dbReference type="SAM" id="MobiDB-lite"/>
    </source>
</evidence>
<accession>A0A0C3LH49</accession>
<feature type="compositionally biased region" description="Polar residues" evidence="1">
    <location>
        <begin position="86"/>
        <end position="96"/>
    </location>
</feature>
<gene>
    <name evidence="2" type="ORF">M407DRAFT_4055</name>
</gene>
<dbReference type="OrthoDB" id="412109at2759"/>
<reference evidence="3" key="2">
    <citation type="submission" date="2015-01" db="EMBL/GenBank/DDBJ databases">
        <title>Evolutionary Origins and Diversification of the Mycorrhizal Mutualists.</title>
        <authorList>
            <consortium name="DOE Joint Genome Institute"/>
            <consortium name="Mycorrhizal Genomics Consortium"/>
            <person name="Kohler A."/>
            <person name="Kuo A."/>
            <person name="Nagy L.G."/>
            <person name="Floudas D."/>
            <person name="Copeland A."/>
            <person name="Barry K.W."/>
            <person name="Cichocki N."/>
            <person name="Veneault-Fourrey C."/>
            <person name="LaButti K."/>
            <person name="Lindquist E.A."/>
            <person name="Lipzen A."/>
            <person name="Lundell T."/>
            <person name="Morin E."/>
            <person name="Murat C."/>
            <person name="Riley R."/>
            <person name="Ohm R."/>
            <person name="Sun H."/>
            <person name="Tunlid A."/>
            <person name="Henrissat B."/>
            <person name="Grigoriev I.V."/>
            <person name="Hibbett D.S."/>
            <person name="Martin F."/>
        </authorList>
    </citation>
    <scope>NUCLEOTIDE SEQUENCE [LARGE SCALE GENOMIC DNA]</scope>
    <source>
        <strain evidence="3">MUT 4182</strain>
    </source>
</reference>
<proteinExistence type="predicted"/>
<sequence>MTQDGDFKSMAYRPPSSRITPLASTAFLDLEGKPAQGGKRDPYSGDSYFKDSLKHASEDKETQHADPSKKRKRSRRRRTERHHLQTGPQTQNRESTIRQANAFTSTQYQPRSEYHFHVPTPGSSPLGFDSTPPGQIYFHCSTFYQGQGQPPTAEPTPPPIPPPTQASSGGPQLRLVLSSCPHPKPSQLQSAPNQENPSVPTASPVDHLSLAWATYCAKWDAIEQSYPSDIEVKQIPWPVIFDSFQKDGDRSLPPLKLINDYSVSEVLFSSKRSVGVSRKKLVEDALKWYHPDHFEQMVVARI</sequence>
<feature type="compositionally biased region" description="Basic and acidic residues" evidence="1">
    <location>
        <begin position="38"/>
        <end position="68"/>
    </location>
</feature>
<protein>
    <submittedName>
        <fullName evidence="2">Uncharacterized protein</fullName>
    </submittedName>
</protein>
<feature type="region of interest" description="Disordered" evidence="1">
    <location>
        <begin position="143"/>
        <end position="202"/>
    </location>
</feature>
<feature type="compositionally biased region" description="Basic residues" evidence="1">
    <location>
        <begin position="69"/>
        <end position="81"/>
    </location>
</feature>
<feature type="region of interest" description="Disordered" evidence="1">
    <location>
        <begin position="1"/>
        <end position="96"/>
    </location>
</feature>
<dbReference type="AlphaFoldDB" id="A0A0C3LH49"/>
<dbReference type="EMBL" id="KN822949">
    <property type="protein sequence ID" value="KIO33293.1"/>
    <property type="molecule type" value="Genomic_DNA"/>
</dbReference>
<feature type="compositionally biased region" description="Polar residues" evidence="1">
    <location>
        <begin position="186"/>
        <end position="201"/>
    </location>
</feature>
<name>A0A0C3LH49_9AGAM</name>